<dbReference type="Proteomes" id="UP001203136">
    <property type="component" value="Unassembled WGS sequence"/>
</dbReference>
<dbReference type="SUPFAM" id="SSF55781">
    <property type="entry name" value="GAF domain-like"/>
    <property type="match status" value="1"/>
</dbReference>
<comment type="caution">
    <text evidence="3">The sequence shown here is derived from an EMBL/GenBank/DDBJ whole genome shotgun (WGS) entry which is preliminary data.</text>
</comment>
<sequence length="786" mass="89854">MAVERKDSLDALTRAWSAQAAEDIIGRYLLGRTRWGGDALLLIEFTGVNESGIADGEQRAEDGVLKRMSFFLQDTLKRTDTVARIGDACFLVFLLGCRSKDVLYNLIDTVKKEALRDGGFSFAAGGAVSNGEGQTYESLLNEAKAGLFRAKKEKSCFYLMKPGDGGSEEESGWAFGPIREYEPDSRMADMEFVREMMDLSDCGMDCEASVNRGLEKICRYFGAGESYIVERKSGGKGFEVTFDWRSFTPCVNNNNLRVIPSLVGERYLELFGHQKVLVCNRIQELERLNPISAERQKLRNSKALLQCPIMESGVVVGYISINDSIKERIWSQREIMTFYLAGRVIASQIMQLRFQRFTKIMMDYDRLTEAWKYSRFLDEGSRRLQSSSLLQAVVTMDIKNFRVINAGYGFETGNTILIHISLLLNSFTGGNECFARIEADKFILLLEYQTMNGLLHRLEQLIRRVEQITADEKLDFNLSCVMGICLVEPGDKDMSVLADHANMARKAQKDYHKSAYNFYNKEAELEYAKERKMSLRMKGALERKEFLVYYQPKISLSQHKIIGLEALVRWKTEEGEIIPPNDFIPLFEKNGFITELDLYVLERVCEQIRSWIDEGKEPFPIAVNISRLHINKDNFMDGLTTLTEKHGIPEKYLELEITESAFLHEPKRILGMARKIKEQGFILTMDDFGTGYSSLSLLKDLPVDIIKLDMEFFRKDLSRREKVIISNVIHMAKQLDIQVISEGIETMEHELFLKEIGCDLAQGYRYGRPAPIEDYLPQMYGNYEGC</sequence>
<dbReference type="AlphaFoldDB" id="A0AAW5EZ98"/>
<evidence type="ECO:0000259" key="2">
    <source>
        <dbReference type="PROSITE" id="PS50887"/>
    </source>
</evidence>
<dbReference type="CDD" id="cd01948">
    <property type="entry name" value="EAL"/>
    <property type="match status" value="1"/>
</dbReference>
<dbReference type="InterPro" id="IPR001633">
    <property type="entry name" value="EAL_dom"/>
</dbReference>
<dbReference type="SMART" id="SM00052">
    <property type="entry name" value="EAL"/>
    <property type="match status" value="1"/>
</dbReference>
<reference evidence="3" key="1">
    <citation type="journal article" date="2022" name="Cell Host Microbe">
        <title>Colonization of the live biotherapeutic product VE303 and modulation of the microbiota and metabolites in healthy volunteers.</title>
        <authorList>
            <person name="Dsouza M."/>
            <person name="Menon R."/>
            <person name="Crossette E."/>
            <person name="Bhattarai S.K."/>
            <person name="Schneider J."/>
            <person name="Kim Y.G."/>
            <person name="Reddy S."/>
            <person name="Caballero S."/>
            <person name="Felix C."/>
            <person name="Cornacchione L."/>
            <person name="Hendrickson J."/>
            <person name="Watson A.R."/>
            <person name="Minot S.S."/>
            <person name="Greenfield N."/>
            <person name="Schopf L."/>
            <person name="Szabady R."/>
            <person name="Patarroyo J."/>
            <person name="Smith W."/>
            <person name="Harrison P."/>
            <person name="Kuijper E.J."/>
            <person name="Kelly C.P."/>
            <person name="Olle B."/>
            <person name="Bobilev D."/>
            <person name="Silber J.L."/>
            <person name="Bucci V."/>
            <person name="Roberts B."/>
            <person name="Faith J."/>
            <person name="Norman J.M."/>
        </authorList>
    </citation>
    <scope>NUCLEOTIDE SEQUENCE</scope>
    <source>
        <strain evidence="3">VE303-04</strain>
    </source>
</reference>
<dbReference type="RefSeq" id="WP_024739503.1">
    <property type="nucleotide sequence ID" value="NZ_CABHNX010000203.1"/>
</dbReference>
<dbReference type="InterPro" id="IPR035919">
    <property type="entry name" value="EAL_sf"/>
</dbReference>
<dbReference type="Pfam" id="PF00563">
    <property type="entry name" value="EAL"/>
    <property type="match status" value="1"/>
</dbReference>
<dbReference type="Gene3D" id="3.20.20.450">
    <property type="entry name" value="EAL domain"/>
    <property type="match status" value="1"/>
</dbReference>
<dbReference type="InterPro" id="IPR043128">
    <property type="entry name" value="Rev_trsase/Diguanyl_cyclase"/>
</dbReference>
<dbReference type="CDD" id="cd01949">
    <property type="entry name" value="GGDEF"/>
    <property type="match status" value="1"/>
</dbReference>
<evidence type="ECO:0000313" key="3">
    <source>
        <dbReference type="EMBL" id="MCK0084983.1"/>
    </source>
</evidence>
<feature type="domain" description="GGDEF" evidence="2">
    <location>
        <begin position="36"/>
        <end position="162"/>
    </location>
</feature>
<dbReference type="EMBL" id="JAINVB010000001">
    <property type="protein sequence ID" value="MCK0084983.1"/>
    <property type="molecule type" value="Genomic_DNA"/>
</dbReference>
<organism evidence="3 4">
    <name type="scientific">Clostridium symbiosum</name>
    <name type="common">Bacteroides symbiosus</name>
    <dbReference type="NCBI Taxonomy" id="1512"/>
    <lineage>
        <taxon>Bacteria</taxon>
        <taxon>Bacillati</taxon>
        <taxon>Bacillota</taxon>
        <taxon>Clostridia</taxon>
        <taxon>Lachnospirales</taxon>
        <taxon>Lachnospiraceae</taxon>
        <taxon>Otoolea</taxon>
    </lineage>
</organism>
<dbReference type="Pfam" id="PF00990">
    <property type="entry name" value="GGDEF"/>
    <property type="match status" value="2"/>
</dbReference>
<proteinExistence type="predicted"/>
<dbReference type="SMART" id="SM00267">
    <property type="entry name" value="GGDEF"/>
    <property type="match status" value="1"/>
</dbReference>
<protein>
    <submittedName>
        <fullName evidence="3">EAL domain-containing protein</fullName>
    </submittedName>
</protein>
<dbReference type="PROSITE" id="PS50887">
    <property type="entry name" value="GGDEF"/>
    <property type="match status" value="2"/>
</dbReference>
<dbReference type="InterPro" id="IPR029016">
    <property type="entry name" value="GAF-like_dom_sf"/>
</dbReference>
<dbReference type="Gene3D" id="3.30.450.40">
    <property type="match status" value="1"/>
</dbReference>
<dbReference type="InterPro" id="IPR050706">
    <property type="entry name" value="Cyclic-di-GMP_PDE-like"/>
</dbReference>
<accession>A0AAW5EZ98</accession>
<dbReference type="PROSITE" id="PS50883">
    <property type="entry name" value="EAL"/>
    <property type="match status" value="1"/>
</dbReference>
<evidence type="ECO:0000259" key="1">
    <source>
        <dbReference type="PROSITE" id="PS50883"/>
    </source>
</evidence>
<dbReference type="PANTHER" id="PTHR33121">
    <property type="entry name" value="CYCLIC DI-GMP PHOSPHODIESTERASE PDEF"/>
    <property type="match status" value="1"/>
</dbReference>
<evidence type="ECO:0000313" key="4">
    <source>
        <dbReference type="Proteomes" id="UP001203136"/>
    </source>
</evidence>
<dbReference type="SUPFAM" id="SSF55073">
    <property type="entry name" value="Nucleotide cyclase"/>
    <property type="match status" value="2"/>
</dbReference>
<dbReference type="PANTHER" id="PTHR33121:SF71">
    <property type="entry name" value="OXYGEN SENSOR PROTEIN DOSP"/>
    <property type="match status" value="1"/>
</dbReference>
<name>A0AAW5EZ98_CLOSY</name>
<dbReference type="GO" id="GO:0071111">
    <property type="term" value="F:cyclic-guanylate-specific phosphodiesterase activity"/>
    <property type="evidence" value="ECO:0007669"/>
    <property type="project" value="InterPro"/>
</dbReference>
<dbReference type="SUPFAM" id="SSF141868">
    <property type="entry name" value="EAL domain-like"/>
    <property type="match status" value="1"/>
</dbReference>
<feature type="domain" description="GGDEF" evidence="2">
    <location>
        <begin position="389"/>
        <end position="521"/>
    </location>
</feature>
<dbReference type="Gene3D" id="3.30.70.270">
    <property type="match status" value="2"/>
</dbReference>
<dbReference type="InterPro" id="IPR029787">
    <property type="entry name" value="Nucleotide_cyclase"/>
</dbReference>
<feature type="domain" description="EAL" evidence="1">
    <location>
        <begin position="530"/>
        <end position="783"/>
    </location>
</feature>
<dbReference type="InterPro" id="IPR000160">
    <property type="entry name" value="GGDEF_dom"/>
</dbReference>
<gene>
    <name evidence="3" type="ORF">K5I21_03610</name>
</gene>